<feature type="domain" description="Restriction endonuclease type IV Mrr" evidence="1">
    <location>
        <begin position="180"/>
        <end position="299"/>
    </location>
</feature>
<dbReference type="GO" id="GO:0015666">
    <property type="term" value="F:restriction endodeoxyribonuclease activity"/>
    <property type="evidence" value="ECO:0007669"/>
    <property type="project" value="TreeGrafter"/>
</dbReference>
<protein>
    <submittedName>
        <fullName evidence="3">Restriction system protein</fullName>
    </submittedName>
</protein>
<dbReference type="EMBL" id="QLLM01000012">
    <property type="protein sequence ID" value="RAJ02726.1"/>
    <property type="molecule type" value="Genomic_DNA"/>
</dbReference>
<dbReference type="Proteomes" id="UP000249422">
    <property type="component" value="Unassembled WGS sequence"/>
</dbReference>
<proteinExistence type="predicted"/>
<gene>
    <name evidence="3" type="ORF">DEU50_11261</name>
</gene>
<dbReference type="GO" id="GO:0003677">
    <property type="term" value="F:DNA binding"/>
    <property type="evidence" value="ECO:0007669"/>
    <property type="project" value="InterPro"/>
</dbReference>
<dbReference type="InterPro" id="IPR011856">
    <property type="entry name" value="tRNA_endonuc-like_dom_sf"/>
</dbReference>
<reference evidence="3 4" key="1">
    <citation type="submission" date="2018-06" db="EMBL/GenBank/DDBJ databases">
        <title>Freshwater and sediment microbial communities from various areas in North America, analyzing microbe dynamics in response to fracking.</title>
        <authorList>
            <person name="Lamendella R."/>
        </authorList>
    </citation>
    <scope>NUCLEOTIDE SEQUENCE [LARGE SCALE GENOMIC DNA]</scope>
    <source>
        <strain evidence="3 4">17</strain>
    </source>
</reference>
<evidence type="ECO:0000259" key="2">
    <source>
        <dbReference type="Pfam" id="PF14338"/>
    </source>
</evidence>
<evidence type="ECO:0000313" key="4">
    <source>
        <dbReference type="Proteomes" id="UP000249422"/>
    </source>
</evidence>
<dbReference type="AlphaFoldDB" id="A0AAX1PHU2"/>
<organism evidence="3 4">
    <name type="scientific">Aeromonas salmonicida</name>
    <dbReference type="NCBI Taxonomy" id="645"/>
    <lineage>
        <taxon>Bacteria</taxon>
        <taxon>Pseudomonadati</taxon>
        <taxon>Pseudomonadota</taxon>
        <taxon>Gammaproteobacteria</taxon>
        <taxon>Aeromonadales</taxon>
        <taxon>Aeromonadaceae</taxon>
        <taxon>Aeromonas</taxon>
    </lineage>
</organism>
<accession>A0AAX1PHU2</accession>
<dbReference type="Pfam" id="PF14338">
    <property type="entry name" value="Mrr_N"/>
    <property type="match status" value="1"/>
</dbReference>
<dbReference type="PANTHER" id="PTHR30015:SF7">
    <property type="entry name" value="TYPE IV METHYL-DIRECTED RESTRICTION ENZYME ECOKMRR"/>
    <property type="match status" value="1"/>
</dbReference>
<evidence type="ECO:0000259" key="1">
    <source>
        <dbReference type="Pfam" id="PF04471"/>
    </source>
</evidence>
<feature type="domain" description="Restriction system protein Mrr-like N-terminal" evidence="2">
    <location>
        <begin position="21"/>
        <end position="106"/>
    </location>
</feature>
<dbReference type="Pfam" id="PF04471">
    <property type="entry name" value="Mrr_cat"/>
    <property type="match status" value="1"/>
</dbReference>
<dbReference type="SUPFAM" id="SSF52980">
    <property type="entry name" value="Restriction endonuclease-like"/>
    <property type="match status" value="1"/>
</dbReference>
<dbReference type="InterPro" id="IPR025745">
    <property type="entry name" value="Mrr-like_N_dom"/>
</dbReference>
<dbReference type="InterPro" id="IPR052906">
    <property type="entry name" value="Type_IV_Methyl-Rstrct_Enzyme"/>
</dbReference>
<dbReference type="Gene3D" id="3.40.1350.10">
    <property type="match status" value="1"/>
</dbReference>
<dbReference type="InterPro" id="IPR011335">
    <property type="entry name" value="Restrct_endonuc-II-like"/>
</dbReference>
<dbReference type="InterPro" id="IPR007560">
    <property type="entry name" value="Restrct_endonuc_IV_Mrr"/>
</dbReference>
<comment type="caution">
    <text evidence="3">The sequence shown here is derived from an EMBL/GenBank/DDBJ whole genome shotgun (WGS) entry which is preliminary data.</text>
</comment>
<dbReference type="PANTHER" id="PTHR30015">
    <property type="entry name" value="MRR RESTRICTION SYSTEM PROTEIN"/>
    <property type="match status" value="1"/>
</dbReference>
<dbReference type="GO" id="GO:0009307">
    <property type="term" value="P:DNA restriction-modification system"/>
    <property type="evidence" value="ECO:0007669"/>
    <property type="project" value="InterPro"/>
</dbReference>
<name>A0AAX1PHU2_AERSA</name>
<evidence type="ECO:0000313" key="3">
    <source>
        <dbReference type="EMBL" id="RAJ02726.1"/>
    </source>
</evidence>
<sequence>MIWTIPFRTPPLPMTDPIPSYESMMPIVLAALQDDAPHPLRQVYEAVCAHYAFTPEQLTQALPSGRQTTVRSRVGWAKTYLVKAGLIAQPKRGICLITARGKAALTSGQPIDNRYLAQFGEFVAFTQAPSEGAGNARQIVAPLREQPQPDQASTPQEHIEQALAAINRSLADDLLAEILGLSPRFFEQLVVDLMVAMGYGGSTQEASHTTRYSSDGGIDGIIKEDKLGLDSIYLQAKRYTDRTVGSPEVQSFAGALDRYKARKGVFITTSGFSREAQEYVGEIEKRIVLIDGTRLTALMIEHNVGVSTRQVFVIKALDSDYFSEE</sequence>